<proteinExistence type="predicted"/>
<keyword evidence="3" id="KW-0862">Zinc</keyword>
<keyword evidence="1" id="KW-0479">Metal-binding</keyword>
<dbReference type="OrthoDB" id="5872154at2759"/>
<evidence type="ECO:0000256" key="4">
    <source>
        <dbReference type="PROSITE-ProRule" id="PRU00091"/>
    </source>
</evidence>
<dbReference type="Pfam" id="PF01363">
    <property type="entry name" value="FYVE"/>
    <property type="match status" value="1"/>
</dbReference>
<dbReference type="Gene3D" id="3.30.40.10">
    <property type="entry name" value="Zinc/RING finger domain, C3HC4 (zinc finger)"/>
    <property type="match status" value="1"/>
</dbReference>
<feature type="non-terminal residue" evidence="7">
    <location>
        <position position="1"/>
    </location>
</feature>
<feature type="compositionally biased region" description="Basic and acidic residues" evidence="5">
    <location>
        <begin position="59"/>
        <end position="69"/>
    </location>
</feature>
<dbReference type="PANTHER" id="PTHR46319">
    <property type="entry name" value="ZINC FINGER FYVE DOMAIN-CONTAINING PROTEIN"/>
    <property type="match status" value="1"/>
</dbReference>
<dbReference type="GO" id="GO:0008270">
    <property type="term" value="F:zinc ion binding"/>
    <property type="evidence" value="ECO:0007669"/>
    <property type="project" value="UniProtKB-KW"/>
</dbReference>
<feature type="region of interest" description="Disordered" evidence="5">
    <location>
        <begin position="994"/>
        <end position="1020"/>
    </location>
</feature>
<evidence type="ECO:0000313" key="7">
    <source>
        <dbReference type="EMBL" id="KAG5334563.1"/>
    </source>
</evidence>
<dbReference type="Gene3D" id="4.10.720.10">
    <property type="entry name" value="Smad anchor for receptor activation, Smad-binding domain"/>
    <property type="match status" value="1"/>
</dbReference>
<dbReference type="SMART" id="SM00064">
    <property type="entry name" value="FYVE"/>
    <property type="match status" value="1"/>
</dbReference>
<dbReference type="GO" id="GO:0031901">
    <property type="term" value="C:early endosome membrane"/>
    <property type="evidence" value="ECO:0007669"/>
    <property type="project" value="TreeGrafter"/>
</dbReference>
<name>A0A836F1R4_9HYME</name>
<dbReference type="EMBL" id="JAANIB010004376">
    <property type="protein sequence ID" value="KAG5334563.1"/>
    <property type="molecule type" value="Genomic_DNA"/>
</dbReference>
<comment type="caution">
    <text evidence="7">The sequence shown here is derived from an EMBL/GenBank/DDBJ whole genome shotgun (WGS) entry which is preliminary data.</text>
</comment>
<feature type="non-terminal residue" evidence="7">
    <location>
        <position position="1020"/>
    </location>
</feature>
<dbReference type="GO" id="GO:0016197">
    <property type="term" value="P:endosomal transport"/>
    <property type="evidence" value="ECO:0007669"/>
    <property type="project" value="TreeGrafter"/>
</dbReference>
<protein>
    <submittedName>
        <fullName evidence="7">ZFYV9 protein</fullName>
    </submittedName>
</protein>
<dbReference type="InterPro" id="IPR011011">
    <property type="entry name" value="Znf_FYVE_PHD"/>
</dbReference>
<dbReference type="InterPro" id="IPR017455">
    <property type="entry name" value="Znf_FYVE-rel"/>
</dbReference>
<feature type="compositionally biased region" description="Basic and acidic residues" evidence="5">
    <location>
        <begin position="550"/>
        <end position="565"/>
    </location>
</feature>
<evidence type="ECO:0000259" key="6">
    <source>
        <dbReference type="PROSITE" id="PS50178"/>
    </source>
</evidence>
<feature type="region of interest" description="Disordered" evidence="5">
    <location>
        <begin position="42"/>
        <end position="72"/>
    </location>
</feature>
<dbReference type="SUPFAM" id="SSF57903">
    <property type="entry name" value="FYVE/PHD zinc finger"/>
    <property type="match status" value="1"/>
</dbReference>
<organism evidence="7 8">
    <name type="scientific">Acromyrmex heyeri</name>
    <dbReference type="NCBI Taxonomy" id="230685"/>
    <lineage>
        <taxon>Eukaryota</taxon>
        <taxon>Metazoa</taxon>
        <taxon>Ecdysozoa</taxon>
        <taxon>Arthropoda</taxon>
        <taxon>Hexapoda</taxon>
        <taxon>Insecta</taxon>
        <taxon>Pterygota</taxon>
        <taxon>Neoptera</taxon>
        <taxon>Endopterygota</taxon>
        <taxon>Hymenoptera</taxon>
        <taxon>Apocrita</taxon>
        <taxon>Aculeata</taxon>
        <taxon>Formicoidea</taxon>
        <taxon>Formicidae</taxon>
        <taxon>Myrmicinae</taxon>
        <taxon>Acromyrmex</taxon>
    </lineage>
</organism>
<dbReference type="AlphaFoldDB" id="A0A836F1R4"/>
<reference evidence="7 8" key="1">
    <citation type="submission" date="2020-02" db="EMBL/GenBank/DDBJ databases">
        <title>Relaxed selection underlies rapid genomic changes in the transitions from sociality to social parasitism in ants.</title>
        <authorList>
            <person name="Bi X."/>
        </authorList>
    </citation>
    <scope>NUCLEOTIDE SEQUENCE [LARGE SCALE GENOMIC DNA]</scope>
    <source>
        <strain evidence="7">BGI-DK2014b</strain>
        <tissue evidence="7">Whole body</tissue>
    </source>
</reference>
<dbReference type="Gene3D" id="3.30.420.10">
    <property type="entry name" value="Ribonuclease H-like superfamily/Ribonuclease H"/>
    <property type="match status" value="1"/>
</dbReference>
<dbReference type="InterPro" id="IPR000306">
    <property type="entry name" value="Znf_FYVE"/>
</dbReference>
<evidence type="ECO:0000256" key="5">
    <source>
        <dbReference type="SAM" id="MobiDB-lite"/>
    </source>
</evidence>
<evidence type="ECO:0000313" key="8">
    <source>
        <dbReference type="Proteomes" id="UP000670152"/>
    </source>
</evidence>
<gene>
    <name evidence="7" type="primary">Zfyve9</name>
    <name evidence="7" type="ORF">G6Z77_0008274</name>
</gene>
<dbReference type="InterPro" id="IPR036397">
    <property type="entry name" value="RNaseH_sf"/>
</dbReference>
<feature type="domain" description="FYVE-type" evidence="6">
    <location>
        <begin position="812"/>
        <end position="871"/>
    </location>
</feature>
<dbReference type="InterPro" id="IPR024608">
    <property type="entry name" value="SARA-like_SBD"/>
</dbReference>
<dbReference type="SMART" id="SM01422">
    <property type="entry name" value="SARA"/>
    <property type="match status" value="1"/>
</dbReference>
<keyword evidence="8" id="KW-1185">Reference proteome</keyword>
<dbReference type="InterPro" id="IPR013083">
    <property type="entry name" value="Znf_RING/FYVE/PHD"/>
</dbReference>
<feature type="region of interest" description="Disordered" evidence="5">
    <location>
        <begin position="539"/>
        <end position="566"/>
    </location>
</feature>
<feature type="compositionally biased region" description="Acidic residues" evidence="5">
    <location>
        <begin position="994"/>
        <end position="1004"/>
    </location>
</feature>
<evidence type="ECO:0000256" key="1">
    <source>
        <dbReference type="ARBA" id="ARBA00022723"/>
    </source>
</evidence>
<accession>A0A836F1R4</accession>
<dbReference type="InterPro" id="IPR037145">
    <property type="entry name" value="SARA_Smad-bd_sf"/>
</dbReference>
<dbReference type="Proteomes" id="UP000670152">
    <property type="component" value="Unassembled WGS sequence"/>
</dbReference>
<feature type="compositionally biased region" description="Polar residues" evidence="5">
    <location>
        <begin position="42"/>
        <end position="56"/>
    </location>
</feature>
<evidence type="ECO:0000256" key="3">
    <source>
        <dbReference type="ARBA" id="ARBA00022833"/>
    </source>
</evidence>
<dbReference type="PANTHER" id="PTHR46319:SF3">
    <property type="entry name" value="ZINC FINGER FYVE DOMAIN-CONTAINING PROTEIN"/>
    <property type="match status" value="1"/>
</dbReference>
<dbReference type="Pfam" id="PF11409">
    <property type="entry name" value="SARA"/>
    <property type="match status" value="1"/>
</dbReference>
<evidence type="ECO:0000256" key="2">
    <source>
        <dbReference type="ARBA" id="ARBA00022771"/>
    </source>
</evidence>
<dbReference type="GO" id="GO:0003676">
    <property type="term" value="F:nucleic acid binding"/>
    <property type="evidence" value="ECO:0007669"/>
    <property type="project" value="InterPro"/>
</dbReference>
<dbReference type="PROSITE" id="PS50178">
    <property type="entry name" value="ZF_FYVE"/>
    <property type="match status" value="1"/>
</dbReference>
<dbReference type="FunFam" id="3.30.40.10:FF:000084">
    <property type="entry name" value="Zinc finger, FYVE domain-containing 9b"/>
    <property type="match status" value="1"/>
</dbReference>
<dbReference type="CDD" id="cd15729">
    <property type="entry name" value="FYVE_endofin"/>
    <property type="match status" value="1"/>
</dbReference>
<keyword evidence="2 4" id="KW-0863">Zinc-finger</keyword>
<sequence length="1020" mass="116052">MSENRESVNNFYTHDRINDITFGQKSCVHTYTDFDEVSSTIDNNISQNSTQEQQNASSDSKDDRYDKKLNQPNFKPSISNVFNSLNEYINAPTGSLNYVEPILDKDDLFERSIDDAMKKDFKSNRDVIINELSSISMEKGIINVIDENILDHKNILPVELNKFVKVEINNKQDNTMQNIMSHHPISVQSEENNSIISTSNTISNHNDVIDMELSSNKGDVDKKIIANDTFEENSDRFISKQKQLDLNRRNFIDKYTFVENKESIVETKKLDKNITSNENQNNNIETTKSDIFSNVRMIRTIDTSDDFSEEELNQYLLELEKEERSKTDNISLSDNTWLLQSYELRRDREKNANHCQRDDEDVNEAPIFEKIMIGELPKISQEEFQKTKKFPVIDYNTDICHENIIDVKCNNTVKFDLKSNQLKYTKSNELGKTTKDNHVTEIIGQGVEIQEHTLQTCIAVQEKISSKFENIGEQLCSNNMVQKLQDSNRDILSQDCNSDTLLNLSENKDCEKKVYCQDITENNKDVFVVYETSVHDNENISKMESVSKSNDSHTRGNDQESEKPIRPQTLDIVLTHDKNDSHTFALNKATFLKSVCPANLMQTVLEGTYVVLPFTNIPSISLQALMLNGAKKCSRNSTEVGQIWSTTSLLGTKHGSIRMSPKVNNNPLYLIERTAKTPAVVERAQALISDDPGQSLRVLIDVKPWMETVASGRPYVFQQDGALAHTSNFIQNWLSDNVDMFRSKEFWPPNRFKSLGLLHMEHKSSSTAPEVPEHSEIDVVDEDRGASSDVSDNSLVECNTVLGKQPPFWIPDSDAPSCMLCDVKFTVLKRRHHCRACGKVLCNKCCNMKYRLEYQGNIDSRVCVSCFHLLTKAENEQGIGDWSASYNSYTDCGDVNSVQERQPNPNNPMEYCSTVPPLQQLAGSLPPPPAVMVPVGVLKREGSKHRAEGQKSVIFSDANVVEYIRNVDPEQFANIRDEVFEVLEEVNFEEIMDQEIDSDEEILSDDAGYASDLSERDTDM</sequence>